<protein>
    <submittedName>
        <fullName evidence="1">Uncharacterized protein</fullName>
    </submittedName>
</protein>
<accession>A0A0F9T5V9</accession>
<dbReference type="EMBL" id="LAZR01001457">
    <property type="protein sequence ID" value="KKN44321.1"/>
    <property type="molecule type" value="Genomic_DNA"/>
</dbReference>
<proteinExistence type="predicted"/>
<name>A0A0F9T5V9_9ZZZZ</name>
<dbReference type="AlphaFoldDB" id="A0A0F9T5V9"/>
<organism evidence="1">
    <name type="scientific">marine sediment metagenome</name>
    <dbReference type="NCBI Taxonomy" id="412755"/>
    <lineage>
        <taxon>unclassified sequences</taxon>
        <taxon>metagenomes</taxon>
        <taxon>ecological metagenomes</taxon>
    </lineage>
</organism>
<reference evidence="1" key="1">
    <citation type="journal article" date="2015" name="Nature">
        <title>Complex archaea that bridge the gap between prokaryotes and eukaryotes.</title>
        <authorList>
            <person name="Spang A."/>
            <person name="Saw J.H."/>
            <person name="Jorgensen S.L."/>
            <person name="Zaremba-Niedzwiedzka K."/>
            <person name="Martijn J."/>
            <person name="Lind A.E."/>
            <person name="van Eijk R."/>
            <person name="Schleper C."/>
            <person name="Guy L."/>
            <person name="Ettema T.J."/>
        </authorList>
    </citation>
    <scope>NUCLEOTIDE SEQUENCE</scope>
</reference>
<sequence>MFQVVFEWWLSLKEEERFEIIENAFCNNKELKMPFAITRECKCCRDLLWHCKKCWDKFHNGRLHKDYEPPKHYGQSMFDGEFTKKMKEFGIIFIPKIKEDKKRDYKEGEYH</sequence>
<gene>
    <name evidence="1" type="ORF">LCGC14_0694230</name>
</gene>
<evidence type="ECO:0000313" key="1">
    <source>
        <dbReference type="EMBL" id="KKN44321.1"/>
    </source>
</evidence>
<comment type="caution">
    <text evidence="1">The sequence shown here is derived from an EMBL/GenBank/DDBJ whole genome shotgun (WGS) entry which is preliminary data.</text>
</comment>